<dbReference type="EC" id="2.5.1.7" evidence="13"/>
<dbReference type="InterPro" id="IPR001986">
    <property type="entry name" value="Enolpyruvate_Tfrase_dom"/>
</dbReference>
<evidence type="ECO:0000256" key="2">
    <source>
        <dbReference type="ARBA" id="ARBA00004752"/>
    </source>
</evidence>
<dbReference type="Proteomes" id="UP000183376">
    <property type="component" value="Chromosome I"/>
</dbReference>
<dbReference type="SUPFAM" id="SSF55205">
    <property type="entry name" value="EPT/RTPC-like"/>
    <property type="match status" value="1"/>
</dbReference>
<feature type="binding site" evidence="13">
    <location>
        <begin position="23"/>
        <end position="24"/>
    </location>
    <ligand>
        <name>phosphoenolpyruvate</name>
        <dbReference type="ChEBI" id="CHEBI:58702"/>
    </ligand>
</feature>
<evidence type="ECO:0000256" key="3">
    <source>
        <dbReference type="ARBA" id="ARBA00022490"/>
    </source>
</evidence>
<evidence type="ECO:0000256" key="5">
    <source>
        <dbReference type="ARBA" id="ARBA00022679"/>
    </source>
</evidence>
<dbReference type="Gene3D" id="3.65.10.10">
    <property type="entry name" value="Enolpyruvate transferase domain"/>
    <property type="match status" value="2"/>
</dbReference>
<dbReference type="InterPro" id="IPR036968">
    <property type="entry name" value="Enolpyruvate_Tfrase_sf"/>
</dbReference>
<feature type="binding site" evidence="13">
    <location>
        <position position="330"/>
    </location>
    <ligand>
        <name>UDP-N-acetyl-alpha-D-glucosamine</name>
        <dbReference type="ChEBI" id="CHEBI:57705"/>
    </ligand>
</feature>
<dbReference type="GO" id="GO:0008760">
    <property type="term" value="F:UDP-N-acetylglucosamine 1-carboxyvinyltransferase activity"/>
    <property type="evidence" value="ECO:0007669"/>
    <property type="project" value="UniProtKB-UniRule"/>
</dbReference>
<comment type="catalytic activity">
    <reaction evidence="12 13">
        <text>phosphoenolpyruvate + UDP-N-acetyl-alpha-D-glucosamine = UDP-N-acetyl-3-O-(1-carboxyvinyl)-alpha-D-glucosamine + phosphate</text>
        <dbReference type="Rhea" id="RHEA:18681"/>
        <dbReference type="ChEBI" id="CHEBI:43474"/>
        <dbReference type="ChEBI" id="CHEBI:57705"/>
        <dbReference type="ChEBI" id="CHEBI:58702"/>
        <dbReference type="ChEBI" id="CHEBI:68483"/>
        <dbReference type="EC" id="2.5.1.7"/>
    </reaction>
</comment>
<evidence type="ECO:0000313" key="16">
    <source>
        <dbReference type="Proteomes" id="UP000183376"/>
    </source>
</evidence>
<dbReference type="PANTHER" id="PTHR43783">
    <property type="entry name" value="UDP-N-ACETYLGLUCOSAMINE 1-CARBOXYVINYLTRANSFERASE"/>
    <property type="match status" value="1"/>
</dbReference>
<proteinExistence type="inferred from homology"/>
<dbReference type="GO" id="GO:0051301">
    <property type="term" value="P:cell division"/>
    <property type="evidence" value="ECO:0007669"/>
    <property type="project" value="UniProtKB-KW"/>
</dbReference>
<evidence type="ECO:0000256" key="8">
    <source>
        <dbReference type="ARBA" id="ARBA00023306"/>
    </source>
</evidence>
<comment type="caution">
    <text evidence="13">Lacks conserved residue(s) required for the propagation of feature annotation.</text>
</comment>
<keyword evidence="4 13" id="KW-0132">Cell division</keyword>
<evidence type="ECO:0000259" key="14">
    <source>
        <dbReference type="Pfam" id="PF00275"/>
    </source>
</evidence>
<dbReference type="eggNOG" id="COG0766">
    <property type="taxonomic scope" value="Bacteria"/>
</dbReference>
<dbReference type="InterPro" id="IPR005750">
    <property type="entry name" value="UDP_GlcNAc_COvinyl_MurA"/>
</dbReference>
<dbReference type="GO" id="GO:0008360">
    <property type="term" value="P:regulation of cell shape"/>
    <property type="evidence" value="ECO:0007669"/>
    <property type="project" value="UniProtKB-KW"/>
</dbReference>
<keyword evidence="8 13" id="KW-0131">Cell cycle</keyword>
<dbReference type="GO" id="GO:0005737">
    <property type="term" value="C:cytoplasm"/>
    <property type="evidence" value="ECO:0007669"/>
    <property type="project" value="UniProtKB-SubCell"/>
</dbReference>
<evidence type="ECO:0000256" key="10">
    <source>
        <dbReference type="ARBA" id="ARBA00037534"/>
    </source>
</evidence>
<feature type="binding site" evidence="13">
    <location>
        <position position="308"/>
    </location>
    <ligand>
        <name>UDP-N-acetyl-alpha-D-glucosamine</name>
        <dbReference type="ChEBI" id="CHEBI:57705"/>
    </ligand>
</feature>
<dbReference type="NCBIfam" id="NF006873">
    <property type="entry name" value="PRK09369.1"/>
    <property type="match status" value="1"/>
</dbReference>
<evidence type="ECO:0000256" key="13">
    <source>
        <dbReference type="HAMAP-Rule" id="MF_00111"/>
    </source>
</evidence>
<evidence type="ECO:0000256" key="9">
    <source>
        <dbReference type="ARBA" id="ARBA00023316"/>
    </source>
</evidence>
<keyword evidence="16" id="KW-1185">Reference proteome</keyword>
<keyword evidence="7 13" id="KW-0573">Peptidoglycan synthesis</keyword>
<dbReference type="Pfam" id="PF00275">
    <property type="entry name" value="EPSP_synthase"/>
    <property type="match status" value="1"/>
</dbReference>
<dbReference type="InterPro" id="IPR013792">
    <property type="entry name" value="RNA3'P_cycl/enolpyr_Trfase_a/b"/>
</dbReference>
<name>A0A1G9XSL8_ALLAB</name>
<evidence type="ECO:0000256" key="6">
    <source>
        <dbReference type="ARBA" id="ARBA00022960"/>
    </source>
</evidence>
<keyword evidence="6 13" id="KW-0133">Cell shape</keyword>
<dbReference type="UniPathway" id="UPA00219"/>
<dbReference type="AlphaFoldDB" id="A0A1G9XSL8"/>
<feature type="active site" description="Proton donor" evidence="13">
    <location>
        <position position="117"/>
    </location>
</feature>
<dbReference type="InterPro" id="IPR050068">
    <property type="entry name" value="MurA_subfamily"/>
</dbReference>
<dbReference type="PANTHER" id="PTHR43783:SF1">
    <property type="entry name" value="UDP-N-ACETYLGLUCOSAMINE 1-CARBOXYVINYLTRANSFERASE"/>
    <property type="match status" value="1"/>
</dbReference>
<protein>
    <recommendedName>
        <fullName evidence="13">UDP-N-acetylglucosamine 1-carboxyvinyltransferase</fullName>
        <ecNumber evidence="13">2.5.1.7</ecNumber>
    </recommendedName>
    <alternativeName>
        <fullName evidence="13">Enoylpyruvate transferase</fullName>
    </alternativeName>
    <alternativeName>
        <fullName evidence="13">UDP-N-acetylglucosamine enolpyruvyl transferase</fullName>
        <shortName evidence="13">EPT</shortName>
    </alternativeName>
</protein>
<comment type="similarity">
    <text evidence="11 13">Belongs to the EPSP synthase family. MurA subfamily.</text>
</comment>
<evidence type="ECO:0000256" key="11">
    <source>
        <dbReference type="ARBA" id="ARBA00038367"/>
    </source>
</evidence>
<organism evidence="15 16">
    <name type="scientific">Allokutzneria albata</name>
    <name type="common">Kibdelosporangium albatum</name>
    <dbReference type="NCBI Taxonomy" id="211114"/>
    <lineage>
        <taxon>Bacteria</taxon>
        <taxon>Bacillati</taxon>
        <taxon>Actinomycetota</taxon>
        <taxon>Actinomycetes</taxon>
        <taxon>Pseudonocardiales</taxon>
        <taxon>Pseudonocardiaceae</taxon>
        <taxon>Allokutzneria</taxon>
    </lineage>
</organism>
<dbReference type="STRING" id="211114.SAMN04489726_4388"/>
<evidence type="ECO:0000256" key="7">
    <source>
        <dbReference type="ARBA" id="ARBA00022984"/>
    </source>
</evidence>
<evidence type="ECO:0000313" key="15">
    <source>
        <dbReference type="EMBL" id="SDM99819.1"/>
    </source>
</evidence>
<comment type="pathway">
    <text evidence="2 13">Cell wall biogenesis; peptidoglycan biosynthesis.</text>
</comment>
<dbReference type="EMBL" id="LT629701">
    <property type="protein sequence ID" value="SDM99819.1"/>
    <property type="molecule type" value="Genomic_DNA"/>
</dbReference>
<dbReference type="HAMAP" id="MF_00111">
    <property type="entry name" value="MurA"/>
    <property type="match status" value="1"/>
</dbReference>
<dbReference type="CDD" id="cd01555">
    <property type="entry name" value="UdpNAET"/>
    <property type="match status" value="1"/>
</dbReference>
<dbReference type="RefSeq" id="WP_030428937.1">
    <property type="nucleotide sequence ID" value="NZ_JOEF01000005.1"/>
</dbReference>
<feature type="binding site" evidence="13">
    <location>
        <position position="93"/>
    </location>
    <ligand>
        <name>UDP-N-acetyl-alpha-D-glucosamine</name>
        <dbReference type="ChEBI" id="CHEBI:57705"/>
    </ligand>
</feature>
<comment type="function">
    <text evidence="10 13">Cell wall formation. Adds enolpyruvyl to UDP-N-acetylglucosamine.</text>
</comment>
<reference evidence="15 16" key="1">
    <citation type="submission" date="2016-10" db="EMBL/GenBank/DDBJ databases">
        <authorList>
            <person name="de Groot N.N."/>
        </authorList>
    </citation>
    <scope>NUCLEOTIDE SEQUENCE [LARGE SCALE GENOMIC DNA]</scope>
    <source>
        <strain evidence="15 16">DSM 44149</strain>
    </source>
</reference>
<keyword evidence="5 13" id="KW-0808">Transferase</keyword>
<accession>A0A1G9XSL8</accession>
<dbReference type="GO" id="GO:0071555">
    <property type="term" value="P:cell wall organization"/>
    <property type="evidence" value="ECO:0007669"/>
    <property type="project" value="UniProtKB-KW"/>
</dbReference>
<feature type="domain" description="Enolpyruvate transferase" evidence="14">
    <location>
        <begin position="7"/>
        <end position="409"/>
    </location>
</feature>
<dbReference type="GO" id="GO:0019277">
    <property type="term" value="P:UDP-N-acetylgalactosamine biosynthetic process"/>
    <property type="evidence" value="ECO:0007669"/>
    <property type="project" value="InterPro"/>
</dbReference>
<comment type="subcellular location">
    <subcellularLocation>
        <location evidence="1 13">Cytoplasm</location>
    </subcellularLocation>
</comment>
<gene>
    <name evidence="13" type="primary">murA</name>
    <name evidence="15" type="ORF">SAMN04489726_4388</name>
</gene>
<sequence length="425" mass="45070">MSEHFRVQGGARLVGEVSVVGAKNSVLKLMAAALLAEGTTTLTNCPEILDVPLMADVLRGLGCEVDIDHDKVTIVSPSMPNHRADFASMSKLRASVCVLGPLVARCRKAVVALPGGDAIGSRPLDMHQNGLRQLGATTGIEHGCVVAEAENLHGAQIWLDFPSVGATENILMAAVLADGTTVIDNAAREPEIIDICVMLQQMGAKIEGAGTSTLTVHGVQSLQPTEHRVIGDRIVGATWALAAAMTRGDITVLGVDPGHLNLVLEKLRTAGAEVTTVDEPQQGFRVVMNGRPKAVDFVTLPYPGFATDNQPFAVALAAVAEGTSMITENVFEARFRFVEEMMRMGADARTDGHHCVVRGVEKLSGAPVWASDIRAGAGLVLAGLCAEGVTEVWDVFHIDRGYPQFVENLQRLGADVQRVSAPPER</sequence>
<evidence type="ECO:0000256" key="12">
    <source>
        <dbReference type="ARBA" id="ARBA00047527"/>
    </source>
</evidence>
<dbReference type="OrthoDB" id="9803760at2"/>
<evidence type="ECO:0000256" key="4">
    <source>
        <dbReference type="ARBA" id="ARBA00022618"/>
    </source>
</evidence>
<keyword evidence="3 13" id="KW-0963">Cytoplasm</keyword>
<evidence type="ECO:0000256" key="1">
    <source>
        <dbReference type="ARBA" id="ARBA00004496"/>
    </source>
</evidence>
<dbReference type="GO" id="GO:0009252">
    <property type="term" value="P:peptidoglycan biosynthetic process"/>
    <property type="evidence" value="ECO:0007669"/>
    <property type="project" value="UniProtKB-UniRule"/>
</dbReference>
<keyword evidence="9 13" id="KW-0961">Cell wall biogenesis/degradation</keyword>
<dbReference type="NCBIfam" id="TIGR01072">
    <property type="entry name" value="murA"/>
    <property type="match status" value="1"/>
</dbReference>